<evidence type="ECO:0000313" key="2">
    <source>
        <dbReference type="Proteomes" id="UP000299367"/>
    </source>
</evidence>
<protein>
    <submittedName>
        <fullName evidence="1">Uncharacterized protein</fullName>
    </submittedName>
</protein>
<organism evidence="1 2">
    <name type="scientific">Dolichospermum planctonicum</name>
    <dbReference type="NCBI Taxonomy" id="136072"/>
    <lineage>
        <taxon>Bacteria</taxon>
        <taxon>Bacillati</taxon>
        <taxon>Cyanobacteriota</taxon>
        <taxon>Cyanophyceae</taxon>
        <taxon>Nostocales</taxon>
        <taxon>Aphanizomenonaceae</taxon>
        <taxon>Dolichospermum</taxon>
    </lineage>
</organism>
<evidence type="ECO:0000313" key="1">
    <source>
        <dbReference type="EMBL" id="GCL43421.1"/>
    </source>
</evidence>
<dbReference type="AlphaFoldDB" id="A0A480AK64"/>
<dbReference type="Proteomes" id="UP000299367">
    <property type="component" value="Unassembled WGS sequence"/>
</dbReference>
<sequence>MSLTFEEIAIAFSNCNSDAKSSFKDYLINLYKSKTDYENGFTISNVNNYILTDIEKLLSKAILNICAADNLIKKGYFSWGFVTSYYANFFLIQGLNRTQLNFTTWVSRSIDCIEKDYQKKNIHIIGIANSSDEHQRQFKRFFENFSHFRNRKGIDRYWNIGIKPFELGNESEIRNKINYEICSDAFYELDLDNIEFKKISKDNLYSPFTEYKENSRIFDNYSRRNLKLAIARLRMLTYTLNFIAVRNLEYHSYYQRNMKNRLTAINQKYPDVSVWIKELFQQWLIFDSEIVDNDNVF</sequence>
<accession>A0A480AK64</accession>
<comment type="caution">
    <text evidence="1">The sequence shown here is derived from an EMBL/GenBank/DDBJ whole genome shotgun (WGS) entry which is preliminary data.</text>
</comment>
<dbReference type="OrthoDB" id="517175at2"/>
<dbReference type="RefSeq" id="WP_137908904.1">
    <property type="nucleotide sequence ID" value="NZ_BJCF01000040.1"/>
</dbReference>
<name>A0A480AK64_9CYAN</name>
<proteinExistence type="predicted"/>
<reference evidence="2" key="1">
    <citation type="submission" date="2019-02" db="EMBL/GenBank/DDBJ databases">
        <title>Draft genome sequence of Dolichospermum planctonicum NIES-80.</title>
        <authorList>
            <person name="Yamaguchi H."/>
            <person name="Suzuki S."/>
            <person name="Kawachi M."/>
        </authorList>
    </citation>
    <scope>NUCLEOTIDE SEQUENCE [LARGE SCALE GENOMIC DNA]</scope>
    <source>
        <strain evidence="2">NIES-80</strain>
    </source>
</reference>
<gene>
    <name evidence="1" type="ORF">NIES80_31350</name>
</gene>
<dbReference type="EMBL" id="BJCF01000040">
    <property type="protein sequence ID" value="GCL43421.1"/>
    <property type="molecule type" value="Genomic_DNA"/>
</dbReference>